<dbReference type="InterPro" id="IPR056948">
    <property type="entry name" value="PNGaseA_N"/>
</dbReference>
<feature type="signal peptide" evidence="1">
    <location>
        <begin position="1"/>
        <end position="16"/>
    </location>
</feature>
<dbReference type="AlphaFoldDB" id="E9E1Z8"/>
<organism evidence="4">
    <name type="scientific">Metarhizium acridum (strain CQMa 102)</name>
    <dbReference type="NCBI Taxonomy" id="655827"/>
    <lineage>
        <taxon>Eukaryota</taxon>
        <taxon>Fungi</taxon>
        <taxon>Dikarya</taxon>
        <taxon>Ascomycota</taxon>
        <taxon>Pezizomycotina</taxon>
        <taxon>Sordariomycetes</taxon>
        <taxon>Hypocreomycetidae</taxon>
        <taxon>Hypocreales</taxon>
        <taxon>Clavicipitaceae</taxon>
        <taxon>Metarhizium</taxon>
    </lineage>
</organism>
<dbReference type="OrthoDB" id="1612078at2759"/>
<dbReference type="GeneID" id="19248164"/>
<reference evidence="3 4" key="1">
    <citation type="journal article" date="2011" name="PLoS Genet.">
        <title>Genome sequencing and comparative transcriptomics of the model entomopathogenic fungi Metarhizium anisopliae and M. acridum.</title>
        <authorList>
            <person name="Gao Q."/>
            <person name="Jin K."/>
            <person name="Ying S.H."/>
            <person name="Zhang Y."/>
            <person name="Xiao G."/>
            <person name="Shang Y."/>
            <person name="Duan Z."/>
            <person name="Hu X."/>
            <person name="Xie X.Q."/>
            <person name="Zhou G."/>
            <person name="Peng G."/>
            <person name="Luo Z."/>
            <person name="Huang W."/>
            <person name="Wang B."/>
            <person name="Fang W."/>
            <person name="Wang S."/>
            <person name="Zhong Y."/>
            <person name="Ma L.J."/>
            <person name="St Leger R.J."/>
            <person name="Zhao G.P."/>
            <person name="Pei Y."/>
            <person name="Feng M.G."/>
            <person name="Xia Y."/>
            <person name="Wang C."/>
        </authorList>
    </citation>
    <scope>NUCLEOTIDE SEQUENCE [LARGE SCALE GENOMIC DNA]</scope>
    <source>
        <strain evidence="3 4">CQMa 102</strain>
    </source>
</reference>
<evidence type="ECO:0000259" key="2">
    <source>
        <dbReference type="Pfam" id="PF12222"/>
    </source>
</evidence>
<keyword evidence="1" id="KW-0732">Signal</keyword>
<dbReference type="InParanoid" id="E9E1Z8"/>
<gene>
    <name evidence="3" type="ORF">MAC_03853</name>
</gene>
<dbReference type="HOGENOM" id="CLU_011027_0_1_1"/>
<protein>
    <submittedName>
        <fullName evidence="3">Peptide-N4-(N-acetyl-beta-glucosaminyl)asparagine amidase A</fullName>
    </submittedName>
</protein>
<dbReference type="InterPro" id="IPR021102">
    <property type="entry name" value="PNGase_A"/>
</dbReference>
<name>E9E1Z8_METAQ</name>
<dbReference type="KEGG" id="maw:19248164"/>
<feature type="domain" description="Peptide N-acetyl-beta-D-glucosaminyl asparaginase amidase A N-terminal" evidence="2">
    <location>
        <begin position="83"/>
        <end position="402"/>
    </location>
</feature>
<proteinExistence type="predicted"/>
<accession>E9E1Z8</accession>
<dbReference type="eggNOG" id="ENOG502QSXK">
    <property type="taxonomic scope" value="Eukaryota"/>
</dbReference>
<dbReference type="Pfam" id="PF25156">
    <property type="entry name" value="PNGase_A_C"/>
    <property type="match status" value="1"/>
</dbReference>
<evidence type="ECO:0000313" key="4">
    <source>
        <dbReference type="Proteomes" id="UP000002499"/>
    </source>
</evidence>
<sequence length="685" mass="75608">MGHLLWLAPLVAQALAMAPARLGGGRDVMDAPNQKGLPDSRATAGYPVEPLQCFEVTNPVLSPDGIVDGNEILDIYPGSVHPKSCKIQLMDHVFGNSYGQPFVGNEYWLTLSLLRTADYAPPDETKCPFNRVIMNFTVVSEGRQFDRLAIMWLGDTEVWRTSTAEPKAHPGIAWTYWKDMTTYLSIWKHPQKLIFDLGNLINGNYTGSFNTTLTATFMQDRSLTGPAAPPADEIVPLSAGNGASGKGSAFTYPDEKAEKSITLPRNIKRAVLSIAATGQSDEEFWWTNVPEDAINNWEGMTLLGKSSFREVRLRIDGQLAGLSWPYPVVFTGGISPPLHRPVVGPQAFDLREQEIDITPWLGVVCNGKDHTFSLEVVGADDAVVNRYWLLSGKIFLWLDKTDVITSRCPPKVTVSKPNYNPHEVVVQNKSLRYDQTISRTLQIKSKIKHTGGQTFESAWSQRFAMRNTGYILESGNVQQVNASYEGEDRATKDSASYYYAGYSYPMQVRTVQTAPDDNYTFTLDTNLTQTMQLAVTGNTVFSNGLEPFLARITGRVSGSVIQTTKKGRAFFFQKKGSGSSGFGSTRQTYSFGAKTLANGDGMGFADAQSLYSREVMVNNETTTLDNMWVFGKDLPKTRLQGPPQQLIESNGYAAKFIGGKRPGAKIGIQWAKEAVLHGNEKEGRM</sequence>
<dbReference type="PANTHER" id="PTHR31104">
    <property type="entry name" value="PEPTIDE-N4-(N-ACETYL-BETA-GLUCOSAMINYL)ASPARAGINE AMIDASE A PROTEIN"/>
    <property type="match status" value="1"/>
</dbReference>
<dbReference type="OMA" id="KFNRVVM"/>
<feature type="chain" id="PRO_5003238805" evidence="1">
    <location>
        <begin position="17"/>
        <end position="685"/>
    </location>
</feature>
<evidence type="ECO:0000256" key="1">
    <source>
        <dbReference type="SAM" id="SignalP"/>
    </source>
</evidence>
<dbReference type="Proteomes" id="UP000002499">
    <property type="component" value="Unassembled WGS sequence"/>
</dbReference>
<dbReference type="Pfam" id="PF12222">
    <property type="entry name" value="PNGaseA"/>
    <property type="match status" value="1"/>
</dbReference>
<dbReference type="EMBL" id="GL698493">
    <property type="protein sequence ID" value="EFY90095.1"/>
    <property type="molecule type" value="Genomic_DNA"/>
</dbReference>
<keyword evidence="4" id="KW-1185">Reference proteome</keyword>
<evidence type="ECO:0000313" key="3">
    <source>
        <dbReference type="EMBL" id="EFY90095.1"/>
    </source>
</evidence>
<dbReference type="STRING" id="655827.E9E1Z8"/>